<feature type="chain" id="PRO_5047424334" evidence="1">
    <location>
        <begin position="20"/>
        <end position="130"/>
    </location>
</feature>
<comment type="caution">
    <text evidence="2">The sequence shown here is derived from an EMBL/GenBank/DDBJ whole genome shotgun (WGS) entry which is preliminary data.</text>
</comment>
<dbReference type="Gene3D" id="3.30.1150.10">
    <property type="match status" value="1"/>
</dbReference>
<dbReference type="SUPFAM" id="SSF74653">
    <property type="entry name" value="TolA/TonB C-terminal domain"/>
    <property type="match status" value="1"/>
</dbReference>
<name>A0ABW7LI22_9RHOB</name>
<dbReference type="RefSeq" id="WP_395132711.1">
    <property type="nucleotide sequence ID" value="NZ_JBIMPR010000004.1"/>
</dbReference>
<evidence type="ECO:0000313" key="2">
    <source>
        <dbReference type="EMBL" id="MFH5773824.1"/>
    </source>
</evidence>
<organism evidence="2 3">
    <name type="scientific">Paracoccus broussonetiae subsp. drimophilus</name>
    <dbReference type="NCBI Taxonomy" id="3373869"/>
    <lineage>
        <taxon>Bacteria</taxon>
        <taxon>Pseudomonadati</taxon>
        <taxon>Pseudomonadota</taxon>
        <taxon>Alphaproteobacteria</taxon>
        <taxon>Rhodobacterales</taxon>
        <taxon>Paracoccaceae</taxon>
        <taxon>Paracoccus</taxon>
        <taxon>Paracoccus broussonetiae</taxon>
    </lineage>
</organism>
<gene>
    <name evidence="2" type="ORF">ACHFJ0_06180</name>
</gene>
<dbReference type="Pfam" id="PF13103">
    <property type="entry name" value="TonB_2"/>
    <property type="match status" value="1"/>
</dbReference>
<dbReference type="EMBL" id="JBIMPR010000004">
    <property type="protein sequence ID" value="MFH5773824.1"/>
    <property type="molecule type" value="Genomic_DNA"/>
</dbReference>
<proteinExistence type="predicted"/>
<sequence>MLRAAFLALSLLAAVPALAEQAGGSGLPAPENRKEWIRAVQSRVEANASTRFWAQGQRDSSMKDKTAKIQFIVHPDGGIADVEMVEASAGLSEQARKRLVAAIEDVPRLPTFTPDMQQEPITILLPLNLD</sequence>
<evidence type="ECO:0000256" key="1">
    <source>
        <dbReference type="SAM" id="SignalP"/>
    </source>
</evidence>
<evidence type="ECO:0000313" key="3">
    <source>
        <dbReference type="Proteomes" id="UP001609376"/>
    </source>
</evidence>
<dbReference type="Proteomes" id="UP001609376">
    <property type="component" value="Unassembled WGS sequence"/>
</dbReference>
<protein>
    <submittedName>
        <fullName evidence="2">TonB C-terminal domain-containing protein</fullName>
    </submittedName>
</protein>
<accession>A0ABW7LI22</accession>
<keyword evidence="1" id="KW-0732">Signal</keyword>
<reference evidence="2 3" key="1">
    <citation type="submission" date="2024-10" db="EMBL/GenBank/DDBJ databases">
        <title>Paracoccus drimophilus sp. nov., a novel bacterium from corn roots in Hunan.</title>
        <authorList>
            <person name="Li X."/>
        </authorList>
    </citation>
    <scope>NUCLEOTIDE SEQUENCE [LARGE SCALE GENOMIC DNA]</scope>
    <source>
        <strain evidence="2 3">NGMCC 1.201697</strain>
    </source>
</reference>
<keyword evidence="3" id="KW-1185">Reference proteome</keyword>
<feature type="signal peptide" evidence="1">
    <location>
        <begin position="1"/>
        <end position="19"/>
    </location>
</feature>